<reference evidence="1" key="1">
    <citation type="journal article" date="2021" name="J. Hered.">
        <title>Genome Assembly of Salicaceae Populus deltoides (Eastern Cottonwood) I-69 Based on Nanopore Sequencing and Hi-C Technologies.</title>
        <authorList>
            <person name="Bai S."/>
            <person name="Wu H."/>
            <person name="Zhang J."/>
            <person name="Pan Z."/>
            <person name="Zhao W."/>
            <person name="Li Z."/>
            <person name="Tong C."/>
        </authorList>
    </citation>
    <scope>NUCLEOTIDE SEQUENCE</scope>
    <source>
        <tissue evidence="1">Leaf</tissue>
    </source>
</reference>
<comment type="caution">
    <text evidence="1">The sequence shown here is derived from an EMBL/GenBank/DDBJ whole genome shotgun (WGS) entry which is preliminary data.</text>
</comment>
<gene>
    <name evidence="1" type="ORF">H0E87_013650</name>
</gene>
<dbReference type="EMBL" id="JACEGQ020000006">
    <property type="protein sequence ID" value="KAH8506916.1"/>
    <property type="molecule type" value="Genomic_DNA"/>
</dbReference>
<proteinExistence type="predicted"/>
<dbReference type="Pfam" id="PF04578">
    <property type="entry name" value="DUF594"/>
    <property type="match status" value="1"/>
</dbReference>
<evidence type="ECO:0000313" key="1">
    <source>
        <dbReference type="EMBL" id="KAH8506916.1"/>
    </source>
</evidence>
<name>A0A8T2YPP8_POPDE</name>
<accession>A0A8T2YPP8</accession>
<keyword evidence="2" id="KW-1185">Reference proteome</keyword>
<organism evidence="1 2">
    <name type="scientific">Populus deltoides</name>
    <name type="common">Eastern poplar</name>
    <name type="synonym">Eastern cottonwood</name>
    <dbReference type="NCBI Taxonomy" id="3696"/>
    <lineage>
        <taxon>Eukaryota</taxon>
        <taxon>Viridiplantae</taxon>
        <taxon>Streptophyta</taxon>
        <taxon>Embryophyta</taxon>
        <taxon>Tracheophyta</taxon>
        <taxon>Spermatophyta</taxon>
        <taxon>Magnoliopsida</taxon>
        <taxon>eudicotyledons</taxon>
        <taxon>Gunneridae</taxon>
        <taxon>Pentapetalae</taxon>
        <taxon>rosids</taxon>
        <taxon>fabids</taxon>
        <taxon>Malpighiales</taxon>
        <taxon>Salicaceae</taxon>
        <taxon>Saliceae</taxon>
        <taxon>Populus</taxon>
    </lineage>
</organism>
<dbReference type="AlphaFoldDB" id="A0A8T2YPP8"/>
<protein>
    <submittedName>
        <fullName evidence="1">Uncharacterized protein</fullName>
    </submittedName>
</protein>
<dbReference type="PANTHER" id="PTHR31325">
    <property type="entry name" value="OS01G0798800 PROTEIN-RELATED"/>
    <property type="match status" value="1"/>
</dbReference>
<dbReference type="Proteomes" id="UP000807159">
    <property type="component" value="Chromosome 6"/>
</dbReference>
<evidence type="ECO:0000313" key="2">
    <source>
        <dbReference type="Proteomes" id="UP000807159"/>
    </source>
</evidence>
<sequence>MLATQPSETRHADTRIHLRRLLSRNTRKDVKRNIPLDGLSFHEAEVNAFFKNLLESPSTMLKEIKEQDEGEMSALLDGCMLGVSLQSLETQDGWSNDKKWEMISEVWVDMLMYAASHCRWKEHVHALSQGGELLTHVCLLMAHLGLSRQCRPEVSEQLAARSQRLDDIVGHEA</sequence>
<dbReference type="InterPro" id="IPR007658">
    <property type="entry name" value="DUF594"/>
</dbReference>